<feature type="transmembrane region" description="Helical" evidence="9">
    <location>
        <begin position="166"/>
        <end position="185"/>
    </location>
</feature>
<evidence type="ECO:0000256" key="4">
    <source>
        <dbReference type="ARBA" id="ARBA00022475"/>
    </source>
</evidence>
<evidence type="ECO:0000256" key="9">
    <source>
        <dbReference type="SAM" id="Phobius"/>
    </source>
</evidence>
<proteinExistence type="inferred from homology"/>
<reference evidence="10 11" key="1">
    <citation type="submission" date="2018-05" db="EMBL/GenBank/DDBJ databases">
        <title>Genomic Encyclopedia of Type Strains, Phase IV (KMG-IV): sequencing the most valuable type-strain genomes for metagenomic binning, comparative biology and taxonomic classification.</title>
        <authorList>
            <person name="Goeker M."/>
        </authorList>
    </citation>
    <scope>NUCLEOTIDE SEQUENCE [LARGE SCALE GENOMIC DNA]</scope>
    <source>
        <strain evidence="10 11">DSM 44704</strain>
    </source>
</reference>
<keyword evidence="4" id="KW-1003">Cell membrane</keyword>
<keyword evidence="11" id="KW-1185">Reference proteome</keyword>
<evidence type="ECO:0000256" key="6">
    <source>
        <dbReference type="ARBA" id="ARBA00022989"/>
    </source>
</evidence>
<evidence type="ECO:0000256" key="2">
    <source>
        <dbReference type="ARBA" id="ARBA00010735"/>
    </source>
</evidence>
<feature type="compositionally biased region" description="Basic and acidic residues" evidence="8">
    <location>
        <begin position="240"/>
        <end position="250"/>
    </location>
</feature>
<keyword evidence="5 9" id="KW-0812">Transmembrane</keyword>
<evidence type="ECO:0000313" key="11">
    <source>
        <dbReference type="Proteomes" id="UP000247569"/>
    </source>
</evidence>
<dbReference type="InterPro" id="IPR011606">
    <property type="entry name" value="Brnchd-chn_aa_trnsp_permease"/>
</dbReference>
<gene>
    <name evidence="10" type="ORF">DFR70_111204</name>
</gene>
<dbReference type="GO" id="GO:1903785">
    <property type="term" value="P:L-valine transmembrane transport"/>
    <property type="evidence" value="ECO:0007669"/>
    <property type="project" value="TreeGrafter"/>
</dbReference>
<keyword evidence="3" id="KW-0813">Transport</keyword>
<feature type="transmembrane region" description="Helical" evidence="9">
    <location>
        <begin position="133"/>
        <end position="160"/>
    </location>
</feature>
<feature type="transmembrane region" description="Helical" evidence="9">
    <location>
        <begin position="64"/>
        <end position="86"/>
    </location>
</feature>
<protein>
    <submittedName>
        <fullName evidence="10">4-azaleucine resistance transporter AzlC</fullName>
    </submittedName>
</protein>
<feature type="transmembrane region" description="Helical" evidence="9">
    <location>
        <begin position="192"/>
        <end position="223"/>
    </location>
</feature>
<evidence type="ECO:0000313" key="10">
    <source>
        <dbReference type="EMBL" id="PXX59819.1"/>
    </source>
</evidence>
<keyword evidence="7 9" id="KW-0472">Membrane</keyword>
<evidence type="ECO:0000256" key="1">
    <source>
        <dbReference type="ARBA" id="ARBA00004651"/>
    </source>
</evidence>
<feature type="region of interest" description="Disordered" evidence="8">
    <location>
        <begin position="229"/>
        <end position="250"/>
    </location>
</feature>
<evidence type="ECO:0000256" key="8">
    <source>
        <dbReference type="SAM" id="MobiDB-lite"/>
    </source>
</evidence>
<accession>A0A318JTM2</accession>
<evidence type="ECO:0000256" key="7">
    <source>
        <dbReference type="ARBA" id="ARBA00023136"/>
    </source>
</evidence>
<comment type="caution">
    <text evidence="10">The sequence shown here is derived from an EMBL/GenBank/DDBJ whole genome shotgun (WGS) entry which is preliminary data.</text>
</comment>
<dbReference type="AlphaFoldDB" id="A0A318JTM2"/>
<comment type="subcellular location">
    <subcellularLocation>
        <location evidence="1">Cell membrane</location>
        <topology evidence="1">Multi-pass membrane protein</topology>
    </subcellularLocation>
</comment>
<comment type="similarity">
    <text evidence="2">Belongs to the AzlC family.</text>
</comment>
<organism evidence="10 11">
    <name type="scientific">Nocardia tenerifensis</name>
    <dbReference type="NCBI Taxonomy" id="228006"/>
    <lineage>
        <taxon>Bacteria</taxon>
        <taxon>Bacillati</taxon>
        <taxon>Actinomycetota</taxon>
        <taxon>Actinomycetes</taxon>
        <taxon>Mycobacteriales</taxon>
        <taxon>Nocardiaceae</taxon>
        <taxon>Nocardia</taxon>
    </lineage>
</organism>
<keyword evidence="6 9" id="KW-1133">Transmembrane helix</keyword>
<evidence type="ECO:0000256" key="5">
    <source>
        <dbReference type="ARBA" id="ARBA00022692"/>
    </source>
</evidence>
<dbReference type="PANTHER" id="PTHR34979">
    <property type="entry name" value="INNER MEMBRANE PROTEIN YGAZ"/>
    <property type="match status" value="1"/>
</dbReference>
<dbReference type="PANTHER" id="PTHR34979:SF1">
    <property type="entry name" value="INNER MEMBRANE PROTEIN YGAZ"/>
    <property type="match status" value="1"/>
</dbReference>
<dbReference type="GO" id="GO:0005886">
    <property type="term" value="C:plasma membrane"/>
    <property type="evidence" value="ECO:0007669"/>
    <property type="project" value="UniProtKB-SubCell"/>
</dbReference>
<sequence>MFTISYMRSTWRTLGRDRFSGIVAVCLAVFVIGLSYGATAATAGLPAWLPIVLSVTVLAAGSEFLFIGIIAGGGSPIAALLAGLVVNARHLPYGLSVPDAVGTGWRRFLGVHLMNDESVAMTLAESDAERKRAAYWVCGFGILLGWPAGAALGVLIGTFVPDTSAFGLDAVFPAVLLALIVPALRDRATLRVALVGAGAAVASSPFLPTGIPVLVALSGLIFLGRVKEPESAAPEGVTSPDRRKCESSAE</sequence>
<dbReference type="EMBL" id="QJKF01000011">
    <property type="protein sequence ID" value="PXX59819.1"/>
    <property type="molecule type" value="Genomic_DNA"/>
</dbReference>
<name>A0A318JTM2_9NOCA</name>
<dbReference type="Pfam" id="PF03591">
    <property type="entry name" value="AzlC"/>
    <property type="match status" value="1"/>
</dbReference>
<dbReference type="Proteomes" id="UP000247569">
    <property type="component" value="Unassembled WGS sequence"/>
</dbReference>
<evidence type="ECO:0000256" key="3">
    <source>
        <dbReference type="ARBA" id="ARBA00022448"/>
    </source>
</evidence>